<proteinExistence type="predicted"/>
<comment type="caution">
    <text evidence="1">The sequence shown here is derived from an EMBL/GenBank/DDBJ whole genome shotgun (WGS) entry which is preliminary data.</text>
</comment>
<keyword evidence="2" id="KW-1185">Reference proteome</keyword>
<accession>A0A314ULG0</accession>
<name>A0A314ULG0_PRUYE</name>
<evidence type="ECO:0000313" key="2">
    <source>
        <dbReference type="Proteomes" id="UP000250321"/>
    </source>
</evidence>
<gene>
    <name evidence="1" type="ORF">Pyn_09856</name>
</gene>
<reference evidence="1 2" key="1">
    <citation type="submission" date="2018-02" db="EMBL/GenBank/DDBJ databases">
        <title>Draft genome of wild Prunus yedoensis var. nudiflora.</title>
        <authorList>
            <person name="Baek S."/>
            <person name="Kim J.-H."/>
            <person name="Choi K."/>
            <person name="Kim G.-B."/>
            <person name="Cho A."/>
            <person name="Jang H."/>
            <person name="Shin C.-H."/>
            <person name="Yu H.-J."/>
            <person name="Mun J.-H."/>
        </authorList>
    </citation>
    <scope>NUCLEOTIDE SEQUENCE [LARGE SCALE GENOMIC DNA]</scope>
    <source>
        <strain evidence="2">cv. Jeju island</strain>
        <tissue evidence="1">Leaf</tissue>
    </source>
</reference>
<protein>
    <submittedName>
        <fullName evidence="1">Uncharacterized protein</fullName>
    </submittedName>
</protein>
<dbReference type="Proteomes" id="UP000250321">
    <property type="component" value="Unassembled WGS sequence"/>
</dbReference>
<organism evidence="1 2">
    <name type="scientific">Prunus yedoensis var. nudiflora</name>
    <dbReference type="NCBI Taxonomy" id="2094558"/>
    <lineage>
        <taxon>Eukaryota</taxon>
        <taxon>Viridiplantae</taxon>
        <taxon>Streptophyta</taxon>
        <taxon>Embryophyta</taxon>
        <taxon>Tracheophyta</taxon>
        <taxon>Spermatophyta</taxon>
        <taxon>Magnoliopsida</taxon>
        <taxon>eudicotyledons</taxon>
        <taxon>Gunneridae</taxon>
        <taxon>Pentapetalae</taxon>
        <taxon>rosids</taxon>
        <taxon>fabids</taxon>
        <taxon>Rosales</taxon>
        <taxon>Rosaceae</taxon>
        <taxon>Amygdaloideae</taxon>
        <taxon>Amygdaleae</taxon>
        <taxon>Prunus</taxon>
    </lineage>
</organism>
<evidence type="ECO:0000313" key="1">
    <source>
        <dbReference type="EMBL" id="PQM38300.1"/>
    </source>
</evidence>
<dbReference type="EMBL" id="PJQY01003324">
    <property type="protein sequence ID" value="PQM38300.1"/>
    <property type="molecule type" value="Genomic_DNA"/>
</dbReference>
<dbReference type="AlphaFoldDB" id="A0A314ULG0"/>
<sequence>MARQFGMIQTVPLFPLSVNRLSSWRADVPQNHGVAGISFQLQNGMTFLILRLWMRRNAFDEDGRVWYEDFISARFIRPAEEAVRGALKNADWDPLPPKPGKGKKASAVLSWPSVAVVAVPRVTAPPLARATVVTPAATPPSRAMVVVGARKTLAHKTVPSSPPVRSSVAAGKYRSFYILSSTSLSHF</sequence>